<evidence type="ECO:0000256" key="3">
    <source>
        <dbReference type="ARBA" id="ARBA00022801"/>
    </source>
</evidence>
<evidence type="ECO:0000313" key="8">
    <source>
        <dbReference type="EMBL" id="CAB3264465.1"/>
    </source>
</evidence>
<dbReference type="NCBIfam" id="TIGR02244">
    <property type="entry name" value="HAD-IG-Ncltidse"/>
    <property type="match status" value="1"/>
</dbReference>
<evidence type="ECO:0000256" key="6">
    <source>
        <dbReference type="PIRSR" id="PIRSR017434-2"/>
    </source>
</evidence>
<feature type="binding site" evidence="6">
    <location>
        <position position="361"/>
    </location>
    <ligand>
        <name>Mg(2+)</name>
        <dbReference type="ChEBI" id="CHEBI:18420"/>
    </ligand>
</feature>
<keyword evidence="4 6" id="KW-0460">Magnesium</keyword>
<dbReference type="Gene3D" id="3.40.50.1000">
    <property type="entry name" value="HAD superfamily/HAD-like"/>
    <property type="match status" value="1"/>
</dbReference>
<dbReference type="Pfam" id="PF05761">
    <property type="entry name" value="5_nucleotid"/>
    <property type="match status" value="1"/>
</dbReference>
<dbReference type="InterPro" id="IPR016695">
    <property type="entry name" value="Pur_nucleotidase"/>
</dbReference>
<gene>
    <name evidence="8" type="primary">Nt5dc4</name>
</gene>
<evidence type="ECO:0000256" key="1">
    <source>
        <dbReference type="ARBA" id="ARBA00009589"/>
    </source>
</evidence>
<feature type="active site" description="Proton donor" evidence="5">
    <location>
        <position position="61"/>
    </location>
</feature>
<dbReference type="CDD" id="cd07522">
    <property type="entry name" value="HAD_cN-II"/>
    <property type="match status" value="1"/>
</dbReference>
<comment type="similarity">
    <text evidence="1">Belongs to the 5'(3')-deoxyribonucleotidase family.</text>
</comment>
<protein>
    <submittedName>
        <fullName evidence="8">Cytosolic purine 5'-nucleotidase</fullName>
    </submittedName>
</protein>
<proteinExistence type="evidence at transcript level"/>
<feature type="active site" description="Nucleophile" evidence="5">
    <location>
        <position position="59"/>
    </location>
</feature>
<dbReference type="EMBL" id="LR788603">
    <property type="protein sequence ID" value="CAB3264465.1"/>
    <property type="molecule type" value="mRNA"/>
</dbReference>
<dbReference type="PIRSF" id="PIRSF017434">
    <property type="entry name" value="Purine_5'-nucleotidase"/>
    <property type="match status" value="1"/>
</dbReference>
<evidence type="ECO:0000256" key="7">
    <source>
        <dbReference type="SAM" id="MobiDB-lite"/>
    </source>
</evidence>
<dbReference type="GO" id="GO:0046872">
    <property type="term" value="F:metal ion binding"/>
    <property type="evidence" value="ECO:0007669"/>
    <property type="project" value="UniProtKB-KW"/>
</dbReference>
<feature type="region of interest" description="Disordered" evidence="7">
    <location>
        <begin position="506"/>
        <end position="556"/>
    </location>
</feature>
<feature type="binding site" evidence="6">
    <location>
        <position position="59"/>
    </location>
    <ligand>
        <name>Mg(2+)</name>
        <dbReference type="ChEBI" id="CHEBI:18420"/>
    </ligand>
</feature>
<comment type="cofactor">
    <cofactor evidence="6">
        <name>Mg(2+)</name>
        <dbReference type="ChEBI" id="CHEBI:18420"/>
    </cofactor>
    <text evidence="6">Binds 1 Mg(2+) ion per subunit.</text>
</comment>
<reference evidence="8" key="1">
    <citation type="submission" date="2020-04" db="EMBL/GenBank/DDBJ databases">
        <authorList>
            <person name="Neveu A P."/>
        </authorList>
    </citation>
    <scope>NUCLEOTIDE SEQUENCE</scope>
    <source>
        <tissue evidence="8">Whole embryo</tissue>
    </source>
</reference>
<evidence type="ECO:0000256" key="5">
    <source>
        <dbReference type="PIRSR" id="PIRSR017434-1"/>
    </source>
</evidence>
<sequence length="556" mass="64439">MDLLTSKGPCCHNGYDEKTELQHKIKHDQEHRAYKRGPSTRVFVNRSLSMDKIKFFGFDMDYTLAVYKSPQYEELGFDLARERLIECGYPEDLRTYVYDPSFVLRGLIFDRELGHMLKVDTYGNILVCTHGFRFLKTHEVIADYPNKFIQLSDTKRYFICNTLFNLPEIYLQACVINYFSNTDGYVQKKNGIQKDNLMMSYVTIHTDIRNAVDYVHLHGTLKAKSVENLDKYVVKEPKLPLLLDRMRDHGKVFLVTNSDFLYTNRIMTYLFDFPHGPQGTQPGTEHRPWRSYFDFVLVEAKKPLFFGEGTTLRQVDLDTGHLHIGSYMGELEKGAIYSGGSSDVLCDMMGAKGRDILYIGDHIFGDILKSKKRRGWRTFLVVPEISHELSIWFDKKELYHQINDLDAMIGDQYRNLDSASCEQPCVHSLHEKVRSVVHEMDMAFGTFGSLFRSGSRQTFFASQVSRYADIYASSFINLLHYPFCYFFRAPSVLMPHETAVDHNSEFGEVEESPMSNRDSHAITENSEERLSNMPSQKMWKSSEILYTPEEDDESDD</sequence>
<feature type="binding site" evidence="6">
    <location>
        <position position="61"/>
    </location>
    <ligand>
        <name>GMP</name>
        <dbReference type="ChEBI" id="CHEBI:58115"/>
    </ligand>
</feature>
<dbReference type="SUPFAM" id="SSF56784">
    <property type="entry name" value="HAD-like"/>
    <property type="match status" value="1"/>
</dbReference>
<keyword evidence="3" id="KW-0378">Hydrolase</keyword>
<feature type="compositionally biased region" description="Basic and acidic residues" evidence="7">
    <location>
        <begin position="517"/>
        <end position="530"/>
    </location>
</feature>
<evidence type="ECO:0000256" key="4">
    <source>
        <dbReference type="ARBA" id="ARBA00022842"/>
    </source>
</evidence>
<dbReference type="InterPro" id="IPR023214">
    <property type="entry name" value="HAD_sf"/>
</dbReference>
<keyword evidence="2 6" id="KW-0479">Metal-binding</keyword>
<dbReference type="GO" id="GO:0008253">
    <property type="term" value="F:5'-nucleotidase activity"/>
    <property type="evidence" value="ECO:0007669"/>
    <property type="project" value="TreeGrafter"/>
</dbReference>
<dbReference type="PANTHER" id="PTHR12103">
    <property type="entry name" value="5'-NUCLEOTIDASE DOMAIN-CONTAINING"/>
    <property type="match status" value="1"/>
</dbReference>
<dbReference type="InterPro" id="IPR036412">
    <property type="entry name" value="HAD-like_sf"/>
</dbReference>
<dbReference type="AlphaFoldDB" id="A0A6F9DNI6"/>
<dbReference type="InterPro" id="IPR008380">
    <property type="entry name" value="HAD-SF_hydro_IG_5-nucl"/>
</dbReference>
<dbReference type="GO" id="GO:0046037">
    <property type="term" value="P:GMP metabolic process"/>
    <property type="evidence" value="ECO:0007669"/>
    <property type="project" value="UniProtKB-ARBA"/>
</dbReference>
<evidence type="ECO:0000256" key="2">
    <source>
        <dbReference type="ARBA" id="ARBA00022723"/>
    </source>
</evidence>
<accession>A0A6F9DNI6</accession>
<organism evidence="8">
    <name type="scientific">Phallusia mammillata</name>
    <dbReference type="NCBI Taxonomy" id="59560"/>
    <lineage>
        <taxon>Eukaryota</taxon>
        <taxon>Metazoa</taxon>
        <taxon>Chordata</taxon>
        <taxon>Tunicata</taxon>
        <taxon>Ascidiacea</taxon>
        <taxon>Phlebobranchia</taxon>
        <taxon>Ascidiidae</taxon>
        <taxon>Phallusia</taxon>
    </lineage>
</organism>
<dbReference type="PANTHER" id="PTHR12103:SF15">
    <property type="entry name" value="CYTOSOLIC PURINE 5'-NUCLEOTIDASE"/>
    <property type="match status" value="1"/>
</dbReference>
<name>A0A6F9DNI6_9ASCI</name>
<dbReference type="FunFam" id="3.40.50.1000:FF:000021">
    <property type="entry name" value="NT5C2 isoform 1"/>
    <property type="match status" value="1"/>
</dbReference>